<evidence type="ECO:0000256" key="2">
    <source>
        <dbReference type="ARBA" id="ARBA00022723"/>
    </source>
</evidence>
<dbReference type="Gene3D" id="3.30.70.100">
    <property type="match status" value="1"/>
</dbReference>
<evidence type="ECO:0000313" key="8">
    <source>
        <dbReference type="Proteomes" id="UP001159364"/>
    </source>
</evidence>
<comment type="caution">
    <text evidence="7">The sequence shown here is derived from an EMBL/GenBank/DDBJ whole genome shotgun (WGS) entry which is preliminary data.</text>
</comment>
<sequence>MAKEVDMKKIELKVSINCCDGCKRKVKKALQGIEGVVRTELDPLQPKVTIFGNVDPKILIKRLLKAGKQAELLTHMSTPNVGKEGADKCMTKEKSECEQAKAKEIKKVGVREDKAQKKEQQRKELQSIPNHEVVKDGSSHSGGMACGRSNPNQYCNKVEPYVIAVPCCAIPSSANIATYSEKPVLVFQSPVARATDYFSDDNTVGCHVM</sequence>
<dbReference type="CDD" id="cd00371">
    <property type="entry name" value="HMA"/>
    <property type="match status" value="1"/>
</dbReference>
<dbReference type="PANTHER" id="PTHR45868:SF14">
    <property type="entry name" value="OS08G0205500 PROTEIN"/>
    <property type="match status" value="1"/>
</dbReference>
<evidence type="ECO:0000256" key="4">
    <source>
        <dbReference type="ARBA" id="ARBA00023289"/>
    </source>
</evidence>
<evidence type="ECO:0000256" key="5">
    <source>
        <dbReference type="ARBA" id="ARBA00024045"/>
    </source>
</evidence>
<gene>
    <name evidence="7" type="ORF">K2173_004074</name>
</gene>
<comment type="similarity">
    <text evidence="5">Belongs to the HIPP family.</text>
</comment>
<organism evidence="7 8">
    <name type="scientific">Erythroxylum novogranatense</name>
    <dbReference type="NCBI Taxonomy" id="1862640"/>
    <lineage>
        <taxon>Eukaryota</taxon>
        <taxon>Viridiplantae</taxon>
        <taxon>Streptophyta</taxon>
        <taxon>Embryophyta</taxon>
        <taxon>Tracheophyta</taxon>
        <taxon>Spermatophyta</taxon>
        <taxon>Magnoliopsida</taxon>
        <taxon>eudicotyledons</taxon>
        <taxon>Gunneridae</taxon>
        <taxon>Pentapetalae</taxon>
        <taxon>rosids</taxon>
        <taxon>fabids</taxon>
        <taxon>Malpighiales</taxon>
        <taxon>Erythroxylaceae</taxon>
        <taxon>Erythroxylum</taxon>
    </lineage>
</organism>
<feature type="domain" description="HMA" evidence="6">
    <location>
        <begin position="7"/>
        <end position="71"/>
    </location>
</feature>
<keyword evidence="1" id="KW-0488">Methylation</keyword>
<keyword evidence="2" id="KW-0479">Metal-binding</keyword>
<evidence type="ECO:0000256" key="3">
    <source>
        <dbReference type="ARBA" id="ARBA00023288"/>
    </source>
</evidence>
<dbReference type="InterPro" id="IPR006121">
    <property type="entry name" value="HMA_dom"/>
</dbReference>
<dbReference type="PANTHER" id="PTHR45868">
    <property type="entry name" value="HEAVY METAL-ASSOCIATED ISOPRENYLATED PLANT PROTEIN 33-RELATED"/>
    <property type="match status" value="1"/>
</dbReference>
<dbReference type="AlphaFoldDB" id="A0AAV8SK50"/>
<evidence type="ECO:0000259" key="6">
    <source>
        <dbReference type="PROSITE" id="PS50846"/>
    </source>
</evidence>
<name>A0AAV8SK50_9ROSI</name>
<evidence type="ECO:0000256" key="1">
    <source>
        <dbReference type="ARBA" id="ARBA00022481"/>
    </source>
</evidence>
<dbReference type="Pfam" id="PF00403">
    <property type="entry name" value="HMA"/>
    <property type="match status" value="1"/>
</dbReference>
<keyword evidence="4" id="KW-0636">Prenylation</keyword>
<dbReference type="EMBL" id="JAIWQS010000010">
    <property type="protein sequence ID" value="KAJ8752438.1"/>
    <property type="molecule type" value="Genomic_DNA"/>
</dbReference>
<protein>
    <recommendedName>
        <fullName evidence="6">HMA domain-containing protein</fullName>
    </recommendedName>
</protein>
<dbReference type="InterPro" id="IPR036163">
    <property type="entry name" value="HMA_dom_sf"/>
</dbReference>
<accession>A0AAV8SK50</accession>
<reference evidence="7 8" key="1">
    <citation type="submission" date="2021-09" db="EMBL/GenBank/DDBJ databases">
        <title>Genomic insights and catalytic innovation underlie evolution of tropane alkaloids biosynthesis.</title>
        <authorList>
            <person name="Wang Y.-J."/>
            <person name="Tian T."/>
            <person name="Huang J.-P."/>
            <person name="Huang S.-X."/>
        </authorList>
    </citation>
    <scope>NUCLEOTIDE SEQUENCE [LARGE SCALE GENOMIC DNA]</scope>
    <source>
        <strain evidence="7">KIB-2018</strain>
        <tissue evidence="7">Leaf</tissue>
    </source>
</reference>
<keyword evidence="8" id="KW-1185">Reference proteome</keyword>
<dbReference type="SUPFAM" id="SSF55008">
    <property type="entry name" value="HMA, heavy metal-associated domain"/>
    <property type="match status" value="1"/>
</dbReference>
<keyword evidence="3" id="KW-0449">Lipoprotein</keyword>
<proteinExistence type="inferred from homology"/>
<evidence type="ECO:0000313" key="7">
    <source>
        <dbReference type="EMBL" id="KAJ8752438.1"/>
    </source>
</evidence>
<dbReference type="GO" id="GO:0046872">
    <property type="term" value="F:metal ion binding"/>
    <property type="evidence" value="ECO:0007669"/>
    <property type="project" value="UniProtKB-KW"/>
</dbReference>
<dbReference type="PROSITE" id="PS50846">
    <property type="entry name" value="HMA_2"/>
    <property type="match status" value="1"/>
</dbReference>
<dbReference type="Proteomes" id="UP001159364">
    <property type="component" value="Linkage Group LG10"/>
</dbReference>